<dbReference type="RefSeq" id="WP_107733063.1">
    <property type="nucleotide sequence ID" value="NZ_AP019312.1"/>
</dbReference>
<comment type="caution">
    <text evidence="2">The sequence shown here is derived from an EMBL/GenBank/DDBJ whole genome shotgun (WGS) entry which is preliminary data.</text>
</comment>
<accession>A0ABS3GN88</accession>
<feature type="chain" id="PRO_5046936556" evidence="1">
    <location>
        <begin position="21"/>
        <end position="121"/>
    </location>
</feature>
<dbReference type="EMBL" id="JAFLRD010000010">
    <property type="protein sequence ID" value="MBO0416522.1"/>
    <property type="molecule type" value="Genomic_DNA"/>
</dbReference>
<name>A0ABS3GN88_9NEIS</name>
<gene>
    <name evidence="2" type="ORF">J1C50_13490</name>
</gene>
<keyword evidence="3" id="KW-1185">Reference proteome</keyword>
<reference evidence="2 3" key="1">
    <citation type="submission" date="2021-03" db="EMBL/GenBank/DDBJ databases">
        <title>First Case of infection caused by Chromobacterium haemolyticum derived from water in China.</title>
        <authorList>
            <person name="Chen J."/>
            <person name="Liu C."/>
        </authorList>
    </citation>
    <scope>NUCLEOTIDE SEQUENCE [LARGE SCALE GENOMIC DNA]</scope>
    <source>
        <strain evidence="2 3">WJ-5</strain>
    </source>
</reference>
<dbReference type="GeneID" id="58559825"/>
<evidence type="ECO:0000256" key="1">
    <source>
        <dbReference type="SAM" id="SignalP"/>
    </source>
</evidence>
<evidence type="ECO:0000313" key="2">
    <source>
        <dbReference type="EMBL" id="MBO0416522.1"/>
    </source>
</evidence>
<dbReference type="Proteomes" id="UP000664349">
    <property type="component" value="Unassembled WGS sequence"/>
</dbReference>
<dbReference type="InterPro" id="IPR035242">
    <property type="entry name" value="DUF5329"/>
</dbReference>
<keyword evidence="1" id="KW-0732">Signal</keyword>
<protein>
    <submittedName>
        <fullName evidence="2">DUF5329 domain-containing protein</fullName>
    </submittedName>
</protein>
<feature type="signal peptide" evidence="1">
    <location>
        <begin position="1"/>
        <end position="20"/>
    </location>
</feature>
<dbReference type="Pfam" id="PF17263">
    <property type="entry name" value="DUF5329"/>
    <property type="match status" value="1"/>
</dbReference>
<proteinExistence type="predicted"/>
<sequence>MTLKPPVWLAFVLSAGTAFAAPAPAAQTEINHLLDYLAKSGCEFNRNGSWYGSKEARDHLNDKYQYLLKKDWVSSTESFIERAATQSSISGKAYQVRCGAAQPVASAAWLKAELSRYRQRK</sequence>
<evidence type="ECO:0000313" key="3">
    <source>
        <dbReference type="Proteomes" id="UP000664349"/>
    </source>
</evidence>
<organism evidence="2 3">
    <name type="scientific">Chromobacterium haemolyticum</name>
    <dbReference type="NCBI Taxonomy" id="394935"/>
    <lineage>
        <taxon>Bacteria</taxon>
        <taxon>Pseudomonadati</taxon>
        <taxon>Pseudomonadota</taxon>
        <taxon>Betaproteobacteria</taxon>
        <taxon>Neisseriales</taxon>
        <taxon>Chromobacteriaceae</taxon>
        <taxon>Chromobacterium</taxon>
    </lineage>
</organism>